<dbReference type="InterPro" id="IPR015414">
    <property type="entry name" value="TMEM64"/>
</dbReference>
<dbReference type="EMBL" id="BAAADU010000002">
    <property type="protein sequence ID" value="GAA0646820.1"/>
    <property type="molecule type" value="Genomic_DNA"/>
</dbReference>
<dbReference type="PANTHER" id="PTHR12677">
    <property type="entry name" value="GOLGI APPARATUS MEMBRANE PROTEIN TVP38-RELATED"/>
    <property type="match status" value="1"/>
</dbReference>
<feature type="transmembrane region" description="Helical" evidence="6">
    <location>
        <begin position="41"/>
        <end position="66"/>
    </location>
</feature>
<evidence type="ECO:0000256" key="4">
    <source>
        <dbReference type="ARBA" id="ARBA00022989"/>
    </source>
</evidence>
<sequence length="209" mass="21406">MVSVSRRVVLVALAAALVVALALLVPEGVLARVRGVVASPWFPLILVGLYVVRPFLAWPVSALSVLVGYKYGLVLGVPIALVGAVGTSLIPYYVGDRLPTAGRVLGPVRESGERYFAAAGDTRGVVAARLAPTPAEVVSAGAGIAGVPARAFVAGTLVGELPWTIAAVGIGSSLDSFSPKSAFDPVLVGACVLIAVLLLAGPLYRSRRR</sequence>
<dbReference type="PANTHER" id="PTHR12677:SF59">
    <property type="entry name" value="GOLGI APPARATUS MEMBRANE PROTEIN TVP38-RELATED"/>
    <property type="match status" value="1"/>
</dbReference>
<name>A0AAV3SZ36_9EURY</name>
<evidence type="ECO:0000256" key="1">
    <source>
        <dbReference type="ARBA" id="ARBA00004651"/>
    </source>
</evidence>
<dbReference type="AlphaFoldDB" id="A0AAV3SZ36"/>
<dbReference type="InterPro" id="IPR032816">
    <property type="entry name" value="VTT_dom"/>
</dbReference>
<keyword evidence="9" id="KW-1185">Reference proteome</keyword>
<evidence type="ECO:0000259" key="7">
    <source>
        <dbReference type="Pfam" id="PF09335"/>
    </source>
</evidence>
<dbReference type="Proteomes" id="UP001500194">
    <property type="component" value="Unassembled WGS sequence"/>
</dbReference>
<dbReference type="GeneID" id="68572234"/>
<keyword evidence="3 6" id="KW-0812">Transmembrane</keyword>
<evidence type="ECO:0000256" key="3">
    <source>
        <dbReference type="ARBA" id="ARBA00022692"/>
    </source>
</evidence>
<protein>
    <submittedName>
        <fullName evidence="8">VTT domain-containing protein</fullName>
    </submittedName>
</protein>
<gene>
    <name evidence="8" type="ORF">GCM10009019_06470</name>
</gene>
<keyword evidence="4 6" id="KW-1133">Transmembrane helix</keyword>
<dbReference type="Pfam" id="PF09335">
    <property type="entry name" value="VTT_dom"/>
    <property type="match status" value="1"/>
</dbReference>
<organism evidence="8 9">
    <name type="scientific">Salarchaeum japonicum</name>
    <dbReference type="NCBI Taxonomy" id="555573"/>
    <lineage>
        <taxon>Archaea</taxon>
        <taxon>Methanobacteriati</taxon>
        <taxon>Methanobacteriota</taxon>
        <taxon>Stenosarchaea group</taxon>
        <taxon>Halobacteria</taxon>
        <taxon>Halobacteriales</taxon>
        <taxon>Halobacteriaceae</taxon>
    </lineage>
</organism>
<reference evidence="8 9" key="1">
    <citation type="journal article" date="2019" name="Int. J. Syst. Evol. Microbiol.">
        <title>The Global Catalogue of Microorganisms (GCM) 10K type strain sequencing project: providing services to taxonomists for standard genome sequencing and annotation.</title>
        <authorList>
            <consortium name="The Broad Institute Genomics Platform"/>
            <consortium name="The Broad Institute Genome Sequencing Center for Infectious Disease"/>
            <person name="Wu L."/>
            <person name="Ma J."/>
        </authorList>
    </citation>
    <scope>NUCLEOTIDE SEQUENCE [LARGE SCALE GENOMIC DNA]</scope>
    <source>
        <strain evidence="8 9">JCM 16327</strain>
    </source>
</reference>
<evidence type="ECO:0000256" key="5">
    <source>
        <dbReference type="ARBA" id="ARBA00023136"/>
    </source>
</evidence>
<keyword evidence="5 6" id="KW-0472">Membrane</keyword>
<accession>A0AAV3SZ36</accession>
<evidence type="ECO:0000313" key="8">
    <source>
        <dbReference type="EMBL" id="GAA0646820.1"/>
    </source>
</evidence>
<feature type="transmembrane region" description="Helical" evidence="6">
    <location>
        <begin position="73"/>
        <end position="94"/>
    </location>
</feature>
<keyword evidence="2" id="KW-1003">Cell membrane</keyword>
<proteinExistence type="predicted"/>
<evidence type="ECO:0000256" key="2">
    <source>
        <dbReference type="ARBA" id="ARBA00022475"/>
    </source>
</evidence>
<dbReference type="RefSeq" id="WP_227261642.1">
    <property type="nucleotide sequence ID" value="NZ_BAAADU010000002.1"/>
</dbReference>
<comment type="caution">
    <text evidence="8">The sequence shown here is derived from an EMBL/GenBank/DDBJ whole genome shotgun (WGS) entry which is preliminary data.</text>
</comment>
<evidence type="ECO:0000313" key="9">
    <source>
        <dbReference type="Proteomes" id="UP001500194"/>
    </source>
</evidence>
<comment type="subcellular location">
    <subcellularLocation>
        <location evidence="1">Cell membrane</location>
        <topology evidence="1">Multi-pass membrane protein</topology>
    </subcellularLocation>
</comment>
<feature type="domain" description="VTT" evidence="7">
    <location>
        <begin position="59"/>
        <end position="172"/>
    </location>
</feature>
<dbReference type="GO" id="GO:0005886">
    <property type="term" value="C:plasma membrane"/>
    <property type="evidence" value="ECO:0007669"/>
    <property type="project" value="UniProtKB-SubCell"/>
</dbReference>
<evidence type="ECO:0000256" key="6">
    <source>
        <dbReference type="SAM" id="Phobius"/>
    </source>
</evidence>
<feature type="transmembrane region" description="Helical" evidence="6">
    <location>
        <begin position="186"/>
        <end position="204"/>
    </location>
</feature>